<dbReference type="AlphaFoldDB" id="A0A8C8W1L2"/>
<reference evidence="1 2" key="1">
    <citation type="submission" date="2018-10" db="EMBL/GenBank/DDBJ databases">
        <title>Improved assembly of the deer mouse Peromyscus maniculatus genome.</title>
        <authorList>
            <person name="Lassance J.-M."/>
            <person name="Hoekstra H.E."/>
        </authorList>
    </citation>
    <scope>NUCLEOTIDE SEQUENCE [LARGE SCALE GENOMIC DNA]</scope>
</reference>
<dbReference type="InterPro" id="IPR028877">
    <property type="entry name" value="Ribosomal_eL20"/>
</dbReference>
<dbReference type="HAMAP" id="MF_00273">
    <property type="entry name" value="Ribosomal_eL20"/>
    <property type="match status" value="1"/>
</dbReference>
<evidence type="ECO:0000313" key="2">
    <source>
        <dbReference type="Proteomes" id="UP000694547"/>
    </source>
</evidence>
<reference evidence="1" key="3">
    <citation type="submission" date="2025-09" db="UniProtKB">
        <authorList>
            <consortium name="Ensembl"/>
        </authorList>
    </citation>
    <scope>IDENTIFICATION</scope>
</reference>
<accession>A0A8C8W1L2</accession>
<proteinExistence type="inferred from homology"/>
<dbReference type="GO" id="GO:0005840">
    <property type="term" value="C:ribosome"/>
    <property type="evidence" value="ECO:0007669"/>
    <property type="project" value="InterPro"/>
</dbReference>
<dbReference type="PANTHER" id="PTHR10052">
    <property type="entry name" value="60S RIBOSOMAL PROTEIN L18A"/>
    <property type="match status" value="1"/>
</dbReference>
<dbReference type="Ensembl" id="ENSPEMT00000037957.1">
    <property type="protein sequence ID" value="ENSPEMP00000030802.1"/>
    <property type="gene ID" value="ENSPEMG00000028298.1"/>
</dbReference>
<name>A0A8C8W1L2_PERMB</name>
<dbReference type="InterPro" id="IPR021138">
    <property type="entry name" value="Ribosomal_eL20_eukaryotes"/>
</dbReference>
<protein>
    <submittedName>
        <fullName evidence="1">Uncharacterized protein</fullName>
    </submittedName>
</protein>
<evidence type="ECO:0000313" key="1">
    <source>
        <dbReference type="Ensembl" id="ENSPEMP00000030802.1"/>
    </source>
</evidence>
<dbReference type="GO" id="GO:0003735">
    <property type="term" value="F:structural constituent of ribosome"/>
    <property type="evidence" value="ECO:0007669"/>
    <property type="project" value="InterPro"/>
</dbReference>
<keyword evidence="2" id="KW-1185">Reference proteome</keyword>
<dbReference type="GeneTree" id="ENSGT00390000015797"/>
<dbReference type="Gene3D" id="3.10.20.10">
    <property type="match status" value="1"/>
</dbReference>
<reference evidence="1" key="2">
    <citation type="submission" date="2025-08" db="UniProtKB">
        <authorList>
            <consortium name="Ensembl"/>
        </authorList>
    </citation>
    <scope>IDENTIFICATION</scope>
</reference>
<dbReference type="Proteomes" id="UP000694547">
    <property type="component" value="Chromosome 5"/>
</dbReference>
<sequence length="90" mass="10520">MKTSDTLPEYKVVGCCLPAPKCHTPPLYQMCIFAPNHVVAKFRFWRFPSPLTMKESSGETVYYRQVFEKLLLRAQELQHLATPWLPRLHT</sequence>
<dbReference type="GO" id="GO:0006412">
    <property type="term" value="P:translation"/>
    <property type="evidence" value="ECO:0007669"/>
    <property type="project" value="InterPro"/>
</dbReference>
<organism evidence="1 2">
    <name type="scientific">Peromyscus maniculatus bairdii</name>
    <name type="common">Prairie deer mouse</name>
    <dbReference type="NCBI Taxonomy" id="230844"/>
    <lineage>
        <taxon>Eukaryota</taxon>
        <taxon>Metazoa</taxon>
        <taxon>Chordata</taxon>
        <taxon>Craniata</taxon>
        <taxon>Vertebrata</taxon>
        <taxon>Euteleostomi</taxon>
        <taxon>Mammalia</taxon>
        <taxon>Eutheria</taxon>
        <taxon>Euarchontoglires</taxon>
        <taxon>Glires</taxon>
        <taxon>Rodentia</taxon>
        <taxon>Myomorpha</taxon>
        <taxon>Muroidea</taxon>
        <taxon>Cricetidae</taxon>
        <taxon>Neotominae</taxon>
        <taxon>Peromyscus</taxon>
    </lineage>
</organism>